<keyword evidence="2" id="KW-0472">Membrane</keyword>
<geneLocation type="plasmid" evidence="4">
    <name>pelp_1</name>
</geneLocation>
<dbReference type="AlphaFoldDB" id="A0A518HEQ5"/>
<feature type="transmembrane region" description="Helical" evidence="2">
    <location>
        <begin position="52"/>
        <end position="73"/>
    </location>
</feature>
<organism evidence="3 4">
    <name type="scientific">Tautonia plasticadhaerens</name>
    <dbReference type="NCBI Taxonomy" id="2527974"/>
    <lineage>
        <taxon>Bacteria</taxon>
        <taxon>Pseudomonadati</taxon>
        <taxon>Planctomycetota</taxon>
        <taxon>Planctomycetia</taxon>
        <taxon>Isosphaerales</taxon>
        <taxon>Isosphaeraceae</taxon>
        <taxon>Tautonia</taxon>
    </lineage>
</organism>
<dbReference type="KEGG" id="tpla:ElP_72950"/>
<evidence type="ECO:0000256" key="1">
    <source>
        <dbReference type="SAM" id="MobiDB-lite"/>
    </source>
</evidence>
<keyword evidence="2" id="KW-0812">Transmembrane</keyword>
<evidence type="ECO:0000313" key="4">
    <source>
        <dbReference type="Proteomes" id="UP000317835"/>
    </source>
</evidence>
<evidence type="ECO:0000313" key="3">
    <source>
        <dbReference type="EMBL" id="QDV39330.1"/>
    </source>
</evidence>
<gene>
    <name evidence="3" type="ORF">ElP_72950</name>
</gene>
<evidence type="ECO:0000256" key="2">
    <source>
        <dbReference type="SAM" id="Phobius"/>
    </source>
</evidence>
<feature type="region of interest" description="Disordered" evidence="1">
    <location>
        <begin position="1"/>
        <end position="49"/>
    </location>
</feature>
<proteinExistence type="predicted"/>
<dbReference type="EMBL" id="CP036427">
    <property type="protein sequence ID" value="QDV39330.1"/>
    <property type="molecule type" value="Genomic_DNA"/>
</dbReference>
<accession>A0A518HEQ5</accession>
<name>A0A518HEQ5_9BACT</name>
<reference evidence="3 4" key="1">
    <citation type="submission" date="2019-02" db="EMBL/GenBank/DDBJ databases">
        <title>Deep-cultivation of Planctomycetes and their phenomic and genomic characterization uncovers novel biology.</title>
        <authorList>
            <person name="Wiegand S."/>
            <person name="Jogler M."/>
            <person name="Boedeker C."/>
            <person name="Pinto D."/>
            <person name="Vollmers J."/>
            <person name="Rivas-Marin E."/>
            <person name="Kohn T."/>
            <person name="Peeters S.H."/>
            <person name="Heuer A."/>
            <person name="Rast P."/>
            <person name="Oberbeckmann S."/>
            <person name="Bunk B."/>
            <person name="Jeske O."/>
            <person name="Meyerdierks A."/>
            <person name="Storesund J.E."/>
            <person name="Kallscheuer N."/>
            <person name="Luecker S."/>
            <person name="Lage O.M."/>
            <person name="Pohl T."/>
            <person name="Merkel B.J."/>
            <person name="Hornburger P."/>
            <person name="Mueller R.-W."/>
            <person name="Bruemmer F."/>
            <person name="Labrenz M."/>
            <person name="Spormann A.M."/>
            <person name="Op den Camp H."/>
            <person name="Overmann J."/>
            <person name="Amann R."/>
            <person name="Jetten M.S.M."/>
            <person name="Mascher T."/>
            <person name="Medema M.H."/>
            <person name="Devos D.P."/>
            <person name="Kaster A.-K."/>
            <person name="Ovreas L."/>
            <person name="Rohde M."/>
            <person name="Galperin M.Y."/>
            <person name="Jogler C."/>
        </authorList>
    </citation>
    <scope>NUCLEOTIDE SEQUENCE [LARGE SCALE GENOMIC DNA]</scope>
    <source>
        <strain evidence="3 4">ElP</strain>
        <plasmid evidence="4">pelp_1</plasmid>
    </source>
</reference>
<keyword evidence="4" id="KW-1185">Reference proteome</keyword>
<protein>
    <submittedName>
        <fullName evidence="3">Uncharacterized protein</fullName>
    </submittedName>
</protein>
<dbReference type="Proteomes" id="UP000317835">
    <property type="component" value="Plasmid pElP_1"/>
</dbReference>
<keyword evidence="3" id="KW-0614">Plasmid</keyword>
<keyword evidence="2" id="KW-1133">Transmembrane helix</keyword>
<sequence>MGAIGRPGTTRPGHARVRSPSETASWISRTMAMTEPGRTPESDPTGDRGSNAGLYLVLAMVGSGLVLMVLKLLGLWE</sequence>